<dbReference type="SUPFAM" id="SSF52172">
    <property type="entry name" value="CheY-like"/>
    <property type="match status" value="1"/>
</dbReference>
<dbReference type="InterPro" id="IPR001789">
    <property type="entry name" value="Sig_transdc_resp-reg_receiver"/>
</dbReference>
<name>C7LWP1_DESBD</name>
<dbReference type="Gene3D" id="3.40.50.300">
    <property type="entry name" value="P-loop containing nucleotide triphosphate hydrolases"/>
    <property type="match status" value="1"/>
</dbReference>
<dbReference type="Pfam" id="PF25601">
    <property type="entry name" value="AAA_lid_14"/>
    <property type="match status" value="1"/>
</dbReference>
<dbReference type="FunFam" id="3.40.50.2300:FF:000018">
    <property type="entry name" value="DNA-binding transcriptional regulator NtrC"/>
    <property type="match status" value="1"/>
</dbReference>
<dbReference type="GO" id="GO:0000160">
    <property type="term" value="P:phosphorelay signal transduction system"/>
    <property type="evidence" value="ECO:0007669"/>
    <property type="project" value="UniProtKB-KW"/>
</dbReference>
<dbReference type="SUPFAM" id="SSF46689">
    <property type="entry name" value="Homeodomain-like"/>
    <property type="match status" value="1"/>
</dbReference>
<evidence type="ECO:0000256" key="6">
    <source>
        <dbReference type="ARBA" id="ARBA00023163"/>
    </source>
</evidence>
<dbReference type="KEGG" id="dba:Dbac_1833"/>
<evidence type="ECO:0000256" key="2">
    <source>
        <dbReference type="ARBA" id="ARBA00022741"/>
    </source>
</evidence>
<dbReference type="Gene3D" id="1.10.8.60">
    <property type="match status" value="1"/>
</dbReference>
<feature type="modified residue" description="4-aspartylphosphate" evidence="7">
    <location>
        <position position="55"/>
    </location>
</feature>
<evidence type="ECO:0000313" key="11">
    <source>
        <dbReference type="Proteomes" id="UP000002216"/>
    </source>
</evidence>
<dbReference type="CDD" id="cd00009">
    <property type="entry name" value="AAA"/>
    <property type="match status" value="1"/>
</dbReference>
<dbReference type="EMBL" id="CP001629">
    <property type="protein sequence ID" value="ACU89924.1"/>
    <property type="molecule type" value="Genomic_DNA"/>
</dbReference>
<dbReference type="AlphaFoldDB" id="C7LWP1"/>
<dbReference type="HOGENOM" id="CLU_000445_0_6_7"/>
<feature type="domain" description="Response regulatory" evidence="9">
    <location>
        <begin position="6"/>
        <end position="120"/>
    </location>
</feature>
<dbReference type="CDD" id="cd17550">
    <property type="entry name" value="REC_NtrX-like"/>
    <property type="match status" value="1"/>
</dbReference>
<sequence>MHDNASILIIDDEKDIRLSLRGIFEDENWQVTEAGTGTEGLGLALDGDFDLIFLDIWMPGMDGMAVLCSLREKGVDTPVIMISGHGNIETAVTALKNGAFDFIEKPLSLDNILVTAGKALELSRLKRENRELRSRIQPEETPTITGSSLGIVRLRELVAQVGPTEAWVLITGENGTGKEIAARAIHRASKRADREMVCVNCAAIPEELIEAELFGHEKGAFTGADKAKKGKFELADKSTLFLDEIADMSLKTQAKILRILQEQKFERVGGVKTFKVDVRVIAATNKDLVQEMVEGRFRQDLYYRLNVFPLCVPPLRERAEDIPEMIEFFSRRMIEEQSLRPVRFDRESLDLLKRYAWPGNVRELKNFVERLFILYQGQEVNVSMLPPEYRTGAALDALAVVPDGITDFKEARARFEEAFLRRELARADGNVARLSETIGLERTYLYRKLRTYGIGSEEGR</sequence>
<accession>C7LWP1</accession>
<evidence type="ECO:0000256" key="1">
    <source>
        <dbReference type="ARBA" id="ARBA00022553"/>
    </source>
</evidence>
<keyword evidence="3" id="KW-0067">ATP-binding</keyword>
<keyword evidence="6" id="KW-0804">Transcription</keyword>
<gene>
    <name evidence="10" type="ordered locus">Dbac_1833</name>
</gene>
<dbReference type="InterPro" id="IPR027417">
    <property type="entry name" value="P-loop_NTPase"/>
</dbReference>
<dbReference type="PANTHER" id="PTHR32071:SF17">
    <property type="entry name" value="TRANSCRIPTIONAL REGULATOR (NTRC FAMILY)"/>
    <property type="match status" value="1"/>
</dbReference>
<dbReference type="SMART" id="SM00448">
    <property type="entry name" value="REC"/>
    <property type="match status" value="1"/>
</dbReference>
<evidence type="ECO:0000259" key="9">
    <source>
        <dbReference type="PROSITE" id="PS50110"/>
    </source>
</evidence>
<dbReference type="PROSITE" id="PS00688">
    <property type="entry name" value="SIGMA54_INTERACT_3"/>
    <property type="match status" value="1"/>
</dbReference>
<evidence type="ECO:0000256" key="7">
    <source>
        <dbReference type="PROSITE-ProRule" id="PRU00169"/>
    </source>
</evidence>
<dbReference type="InterPro" id="IPR009057">
    <property type="entry name" value="Homeodomain-like_sf"/>
</dbReference>
<evidence type="ECO:0000313" key="10">
    <source>
        <dbReference type="EMBL" id="ACU89924.1"/>
    </source>
</evidence>
<dbReference type="GO" id="GO:0006355">
    <property type="term" value="P:regulation of DNA-templated transcription"/>
    <property type="evidence" value="ECO:0007669"/>
    <property type="project" value="InterPro"/>
</dbReference>
<dbReference type="PROSITE" id="PS50110">
    <property type="entry name" value="RESPONSE_REGULATORY"/>
    <property type="match status" value="1"/>
</dbReference>
<dbReference type="InterPro" id="IPR011006">
    <property type="entry name" value="CheY-like_superfamily"/>
</dbReference>
<evidence type="ECO:0000256" key="3">
    <source>
        <dbReference type="ARBA" id="ARBA00022840"/>
    </source>
</evidence>
<dbReference type="RefSeq" id="WP_015774015.1">
    <property type="nucleotide sequence ID" value="NC_013173.1"/>
</dbReference>
<protein>
    <submittedName>
        <fullName evidence="10">Two component, sigma54 specific, transcriptional regulator, Fis family</fullName>
    </submittedName>
</protein>
<dbReference type="Proteomes" id="UP000002216">
    <property type="component" value="Chromosome"/>
</dbReference>
<dbReference type="InterPro" id="IPR058031">
    <property type="entry name" value="AAA_lid_NorR"/>
</dbReference>
<dbReference type="PROSITE" id="PS50045">
    <property type="entry name" value="SIGMA54_INTERACT_4"/>
    <property type="match status" value="1"/>
</dbReference>
<dbReference type="InterPro" id="IPR003593">
    <property type="entry name" value="AAA+_ATPase"/>
</dbReference>
<keyword evidence="2" id="KW-0547">Nucleotide-binding</keyword>
<dbReference type="FunFam" id="3.40.50.300:FF:000006">
    <property type="entry name" value="DNA-binding transcriptional regulator NtrC"/>
    <property type="match status" value="1"/>
</dbReference>
<keyword evidence="5" id="KW-0805">Transcription regulation</keyword>
<keyword evidence="11" id="KW-1185">Reference proteome</keyword>
<dbReference type="SUPFAM" id="SSF52540">
    <property type="entry name" value="P-loop containing nucleoside triphosphate hydrolases"/>
    <property type="match status" value="1"/>
</dbReference>
<reference evidence="10 11" key="1">
    <citation type="journal article" date="2009" name="Stand. Genomic Sci.">
        <title>Complete genome sequence of Desulfomicrobium baculatum type strain (X).</title>
        <authorList>
            <person name="Copeland A."/>
            <person name="Spring S."/>
            <person name="Goker M."/>
            <person name="Schneider S."/>
            <person name="Lapidus A."/>
            <person name="Del Rio T.G."/>
            <person name="Tice H."/>
            <person name="Cheng J.F."/>
            <person name="Chen F."/>
            <person name="Nolan M."/>
            <person name="Bruce D."/>
            <person name="Goodwin L."/>
            <person name="Pitluck S."/>
            <person name="Ivanova N."/>
            <person name="Mavrommatis K."/>
            <person name="Ovchinnikova G."/>
            <person name="Pati A."/>
            <person name="Chen A."/>
            <person name="Palaniappan K."/>
            <person name="Land M."/>
            <person name="Hauser L."/>
            <person name="Chang Y.J."/>
            <person name="Jeffries C.C."/>
            <person name="Meincke L."/>
            <person name="Sims D."/>
            <person name="Brettin T."/>
            <person name="Detter J.C."/>
            <person name="Han C."/>
            <person name="Chain P."/>
            <person name="Bristow J."/>
            <person name="Eisen J.A."/>
            <person name="Markowitz V."/>
            <person name="Hugenholtz P."/>
            <person name="Kyrpides N.C."/>
            <person name="Klenk H.P."/>
            <person name="Lucas S."/>
        </authorList>
    </citation>
    <scope>NUCLEOTIDE SEQUENCE [LARGE SCALE GENOMIC DNA]</scope>
    <source>
        <strain evidence="11">DSM 4028 / VKM B-1378 / X</strain>
    </source>
</reference>
<keyword evidence="1 7" id="KW-0597">Phosphoprotein</keyword>
<organism evidence="10 11">
    <name type="scientific">Desulfomicrobium baculatum (strain DSM 4028 / VKM B-1378 / X)</name>
    <name type="common">Desulfovibrio baculatus</name>
    <dbReference type="NCBI Taxonomy" id="525897"/>
    <lineage>
        <taxon>Bacteria</taxon>
        <taxon>Pseudomonadati</taxon>
        <taxon>Thermodesulfobacteriota</taxon>
        <taxon>Desulfovibrionia</taxon>
        <taxon>Desulfovibrionales</taxon>
        <taxon>Desulfomicrobiaceae</taxon>
        <taxon>Desulfomicrobium</taxon>
    </lineage>
</organism>
<dbReference type="Pfam" id="PF00158">
    <property type="entry name" value="Sigma54_activat"/>
    <property type="match status" value="1"/>
</dbReference>
<dbReference type="OrthoDB" id="9763792at2"/>
<dbReference type="InterPro" id="IPR025944">
    <property type="entry name" value="Sigma_54_int_dom_CS"/>
</dbReference>
<dbReference type="InterPro" id="IPR002078">
    <property type="entry name" value="Sigma_54_int"/>
</dbReference>
<dbReference type="SMART" id="SM00382">
    <property type="entry name" value="AAA"/>
    <property type="match status" value="1"/>
</dbReference>
<keyword evidence="4" id="KW-0902">Two-component regulatory system</keyword>
<dbReference type="PANTHER" id="PTHR32071">
    <property type="entry name" value="TRANSCRIPTIONAL REGULATORY PROTEIN"/>
    <property type="match status" value="1"/>
</dbReference>
<feature type="domain" description="Sigma-54 factor interaction" evidence="8">
    <location>
        <begin position="144"/>
        <end position="373"/>
    </location>
</feature>
<dbReference type="Gene3D" id="1.10.10.60">
    <property type="entry name" value="Homeodomain-like"/>
    <property type="match status" value="1"/>
</dbReference>
<proteinExistence type="predicted"/>
<dbReference type="eggNOG" id="COG2204">
    <property type="taxonomic scope" value="Bacteria"/>
</dbReference>
<dbReference type="Gene3D" id="3.40.50.2300">
    <property type="match status" value="1"/>
</dbReference>
<evidence type="ECO:0000259" key="8">
    <source>
        <dbReference type="PROSITE" id="PS50045"/>
    </source>
</evidence>
<dbReference type="STRING" id="525897.Dbac_1833"/>
<dbReference type="Pfam" id="PF00072">
    <property type="entry name" value="Response_reg"/>
    <property type="match status" value="1"/>
</dbReference>
<evidence type="ECO:0000256" key="4">
    <source>
        <dbReference type="ARBA" id="ARBA00023012"/>
    </source>
</evidence>
<dbReference type="GO" id="GO:0005524">
    <property type="term" value="F:ATP binding"/>
    <property type="evidence" value="ECO:0007669"/>
    <property type="project" value="UniProtKB-KW"/>
</dbReference>
<evidence type="ECO:0000256" key="5">
    <source>
        <dbReference type="ARBA" id="ARBA00023015"/>
    </source>
</evidence>